<reference evidence="2 3" key="1">
    <citation type="submission" date="2024-02" db="EMBL/GenBank/DDBJ databases">
        <authorList>
            <person name="Daric V."/>
            <person name="Darras S."/>
        </authorList>
    </citation>
    <scope>NUCLEOTIDE SEQUENCE [LARGE SCALE GENOMIC DNA]</scope>
</reference>
<dbReference type="InterPro" id="IPR036865">
    <property type="entry name" value="CRAL-TRIO_dom_sf"/>
</dbReference>
<dbReference type="EMBL" id="CAWYQH010000068">
    <property type="protein sequence ID" value="CAK8680262.1"/>
    <property type="molecule type" value="Genomic_DNA"/>
</dbReference>
<dbReference type="SUPFAM" id="SSF46938">
    <property type="entry name" value="CRAL/TRIO N-terminal domain"/>
    <property type="match status" value="1"/>
</dbReference>
<dbReference type="Pfam" id="PF00650">
    <property type="entry name" value="CRAL_TRIO"/>
    <property type="match status" value="1"/>
</dbReference>
<dbReference type="InterPro" id="IPR001251">
    <property type="entry name" value="CRAL-TRIO_dom"/>
</dbReference>
<accession>A0ABP0FKU3</accession>
<dbReference type="SUPFAM" id="SSF52087">
    <property type="entry name" value="CRAL/TRIO domain"/>
    <property type="match status" value="1"/>
</dbReference>
<feature type="domain" description="CRAL-TRIO" evidence="1">
    <location>
        <begin position="41"/>
        <end position="202"/>
    </location>
</feature>
<dbReference type="PANTHER" id="PTHR10174:SF200">
    <property type="entry name" value="RETINALDEHYDE-BINDING PROTEIN 1"/>
    <property type="match status" value="1"/>
</dbReference>
<comment type="caution">
    <text evidence="2">The sequence shown here is derived from an EMBL/GenBank/DDBJ whole genome shotgun (WGS) entry which is preliminary data.</text>
</comment>
<dbReference type="PANTHER" id="PTHR10174">
    <property type="entry name" value="ALPHA-TOCOPHEROL TRANSFER PROTEIN-RELATED"/>
    <property type="match status" value="1"/>
</dbReference>
<dbReference type="Proteomes" id="UP001642483">
    <property type="component" value="Unassembled WGS sequence"/>
</dbReference>
<sequence>MVKFLRARKYDAERAYDLMRGYVGYRLKYPEVVSSITQKEVRHSMEIGQPGVLPSRDAKGRVVMFFRFETWDPLLRPFTEIMQSFVYILEKLLESCETQINGVCIIEDFSGYTFAQVAAVSIAEYKQMIDMLQGSFPCRFKGIHCIRQPWYFAKAFSFIKPYLRAKLFERVHVYGEELEVFFNEFSRDFLPSDFGGTAPPYDGVAAANALFGPNENDSDEDTSL</sequence>
<evidence type="ECO:0000259" key="1">
    <source>
        <dbReference type="PROSITE" id="PS50191"/>
    </source>
</evidence>
<dbReference type="Gene3D" id="3.40.525.10">
    <property type="entry name" value="CRAL-TRIO lipid binding domain"/>
    <property type="match status" value="1"/>
</dbReference>
<protein>
    <recommendedName>
        <fullName evidence="1">CRAL-TRIO domain-containing protein</fullName>
    </recommendedName>
</protein>
<dbReference type="CDD" id="cd00170">
    <property type="entry name" value="SEC14"/>
    <property type="match status" value="1"/>
</dbReference>
<evidence type="ECO:0000313" key="2">
    <source>
        <dbReference type="EMBL" id="CAK8680262.1"/>
    </source>
</evidence>
<dbReference type="PRINTS" id="PR00180">
    <property type="entry name" value="CRETINALDHBP"/>
</dbReference>
<proteinExistence type="predicted"/>
<organism evidence="2 3">
    <name type="scientific">Clavelina lepadiformis</name>
    <name type="common">Light-bulb sea squirt</name>
    <name type="synonym">Ascidia lepadiformis</name>
    <dbReference type="NCBI Taxonomy" id="159417"/>
    <lineage>
        <taxon>Eukaryota</taxon>
        <taxon>Metazoa</taxon>
        <taxon>Chordata</taxon>
        <taxon>Tunicata</taxon>
        <taxon>Ascidiacea</taxon>
        <taxon>Aplousobranchia</taxon>
        <taxon>Clavelinidae</taxon>
        <taxon>Clavelina</taxon>
    </lineage>
</organism>
<dbReference type="InterPro" id="IPR036273">
    <property type="entry name" value="CRAL/TRIO_N_dom_sf"/>
</dbReference>
<dbReference type="PROSITE" id="PS50191">
    <property type="entry name" value="CRAL_TRIO"/>
    <property type="match status" value="1"/>
</dbReference>
<dbReference type="Gene3D" id="1.10.8.20">
    <property type="entry name" value="N-terminal domain of phosphatidylinositol transfer protein sec14p"/>
    <property type="match status" value="1"/>
</dbReference>
<gene>
    <name evidence="2" type="ORF">CVLEPA_LOCUS10534</name>
</gene>
<name>A0ABP0FKU3_CLALP</name>
<keyword evidence="3" id="KW-1185">Reference proteome</keyword>
<dbReference type="SMART" id="SM00516">
    <property type="entry name" value="SEC14"/>
    <property type="match status" value="1"/>
</dbReference>
<evidence type="ECO:0000313" key="3">
    <source>
        <dbReference type="Proteomes" id="UP001642483"/>
    </source>
</evidence>